<dbReference type="PROSITE" id="PS50082">
    <property type="entry name" value="WD_REPEATS_2"/>
    <property type="match status" value="1"/>
</dbReference>
<name>A0AA88XEM6_PINIB</name>
<dbReference type="EMBL" id="VSWD01000013">
    <property type="protein sequence ID" value="KAK3083875.1"/>
    <property type="molecule type" value="Genomic_DNA"/>
</dbReference>
<dbReference type="SUPFAM" id="SSF117289">
    <property type="entry name" value="Nucleoporin domain"/>
    <property type="match status" value="1"/>
</dbReference>
<dbReference type="InterPro" id="IPR001810">
    <property type="entry name" value="F-box_dom"/>
</dbReference>
<dbReference type="Pfam" id="PF12937">
    <property type="entry name" value="F-box-like"/>
    <property type="match status" value="1"/>
</dbReference>
<protein>
    <recommendedName>
        <fullName evidence="3">F-box domain-containing protein</fullName>
    </recommendedName>
</protein>
<keyword evidence="5" id="KW-1185">Reference proteome</keyword>
<evidence type="ECO:0000256" key="2">
    <source>
        <dbReference type="SAM" id="MobiDB-lite"/>
    </source>
</evidence>
<reference evidence="4" key="1">
    <citation type="submission" date="2019-08" db="EMBL/GenBank/DDBJ databases">
        <title>The improved chromosome-level genome for the pearl oyster Pinctada fucata martensii using PacBio sequencing and Hi-C.</title>
        <authorList>
            <person name="Zheng Z."/>
        </authorList>
    </citation>
    <scope>NUCLEOTIDE SEQUENCE</scope>
    <source>
        <strain evidence="4">ZZ-2019</strain>
        <tissue evidence="4">Adductor muscle</tissue>
    </source>
</reference>
<dbReference type="AlphaFoldDB" id="A0AA88XEM6"/>
<dbReference type="PANTHER" id="PTHR19855">
    <property type="entry name" value="WD40 REPEAT PROTEIN 12, 37"/>
    <property type="match status" value="1"/>
</dbReference>
<dbReference type="PANTHER" id="PTHR19855:SF16">
    <property type="entry name" value="F-BOX AND WD REPEAT DOMAIN CONTAINING 8"/>
    <property type="match status" value="1"/>
</dbReference>
<comment type="caution">
    <text evidence="4">The sequence shown here is derived from an EMBL/GenBank/DDBJ whole genome shotgun (WGS) entry which is preliminary data.</text>
</comment>
<feature type="compositionally biased region" description="Basic and acidic residues" evidence="2">
    <location>
        <begin position="1"/>
        <end position="28"/>
    </location>
</feature>
<evidence type="ECO:0000313" key="4">
    <source>
        <dbReference type="EMBL" id="KAK3083875.1"/>
    </source>
</evidence>
<dbReference type="InterPro" id="IPR015943">
    <property type="entry name" value="WD40/YVTN_repeat-like_dom_sf"/>
</dbReference>
<gene>
    <name evidence="4" type="ORF">FSP39_004459</name>
</gene>
<evidence type="ECO:0000313" key="5">
    <source>
        <dbReference type="Proteomes" id="UP001186944"/>
    </source>
</evidence>
<feature type="repeat" description="WD" evidence="1">
    <location>
        <begin position="518"/>
        <end position="560"/>
    </location>
</feature>
<feature type="region of interest" description="Disordered" evidence="2">
    <location>
        <begin position="1"/>
        <end position="42"/>
    </location>
</feature>
<organism evidence="4 5">
    <name type="scientific">Pinctada imbricata</name>
    <name type="common">Atlantic pearl-oyster</name>
    <name type="synonym">Pinctada martensii</name>
    <dbReference type="NCBI Taxonomy" id="66713"/>
    <lineage>
        <taxon>Eukaryota</taxon>
        <taxon>Metazoa</taxon>
        <taxon>Spiralia</taxon>
        <taxon>Lophotrochozoa</taxon>
        <taxon>Mollusca</taxon>
        <taxon>Bivalvia</taxon>
        <taxon>Autobranchia</taxon>
        <taxon>Pteriomorphia</taxon>
        <taxon>Pterioida</taxon>
        <taxon>Pterioidea</taxon>
        <taxon>Pteriidae</taxon>
        <taxon>Pinctada</taxon>
    </lineage>
</organism>
<dbReference type="SUPFAM" id="SSF50978">
    <property type="entry name" value="WD40 repeat-like"/>
    <property type="match status" value="1"/>
</dbReference>
<dbReference type="CDD" id="cd22134">
    <property type="entry name" value="F-box_FBXW8"/>
    <property type="match status" value="1"/>
</dbReference>
<evidence type="ECO:0000259" key="3">
    <source>
        <dbReference type="PROSITE" id="PS50181"/>
    </source>
</evidence>
<accession>A0AA88XEM6</accession>
<dbReference type="InterPro" id="IPR036047">
    <property type="entry name" value="F-box-like_dom_sf"/>
</dbReference>
<feature type="domain" description="F-box" evidence="3">
    <location>
        <begin position="185"/>
        <end position="231"/>
    </location>
</feature>
<dbReference type="Gene3D" id="2.130.10.10">
    <property type="entry name" value="YVTN repeat-like/Quinoprotein amine dehydrogenase"/>
    <property type="match status" value="2"/>
</dbReference>
<evidence type="ECO:0000256" key="1">
    <source>
        <dbReference type="PROSITE-ProRule" id="PRU00221"/>
    </source>
</evidence>
<dbReference type="Gene3D" id="1.20.1280.50">
    <property type="match status" value="1"/>
</dbReference>
<keyword evidence="1" id="KW-0853">WD repeat</keyword>
<dbReference type="InterPro" id="IPR036322">
    <property type="entry name" value="WD40_repeat_dom_sf"/>
</dbReference>
<dbReference type="Pfam" id="PF00400">
    <property type="entry name" value="WD40"/>
    <property type="match status" value="1"/>
</dbReference>
<proteinExistence type="predicted"/>
<dbReference type="PROSITE" id="PS50181">
    <property type="entry name" value="FBOX"/>
    <property type="match status" value="1"/>
</dbReference>
<dbReference type="SMART" id="SM00256">
    <property type="entry name" value="FBOX"/>
    <property type="match status" value="1"/>
</dbReference>
<dbReference type="SMART" id="SM00320">
    <property type="entry name" value="WD40"/>
    <property type="match status" value="4"/>
</dbReference>
<dbReference type="InterPro" id="IPR001680">
    <property type="entry name" value="WD40_rpt"/>
</dbReference>
<dbReference type="SUPFAM" id="SSF81383">
    <property type="entry name" value="F-box domain"/>
    <property type="match status" value="1"/>
</dbReference>
<sequence>MTANEELEKFRENWRAELSSKSDSDSTRNEQNNKPFHPAFRDANVVFESKTSTSVSYQSSDNDEKKTLDFSNDSNSKTLTYYPFNIVGNLLRSSSKSHTKDISNLNKNTGELVKSTSCKSESPCSTEKCESFSMKRKLKTDHFQKKEKKAKLKYLFSLKDRHVRESKERILDKFISDLDEINTIPFFELSIPREIAINIFKHLEVKDLGRCCQVSKSWKSLAEDELLWCNICHKLGFDEDSTAIEREGWKEIVQRYVERRNTLHLNWKERKGKVQSLQYDHRGIICSVNSVDDIVVAGYTTGEVKMWDLSEGDECIFKPSTTGLTVDLAVEWGTTSNTLENVYVSKSTIAASYKHGNVDMWMPSGNSTSVAQTLSHSTYNTRHVCLSQSSPLDTLITGAGPYIQIYYRERKDNLYQQKAVLDANQMINQLHLLEPTHGLPVAVITLNTRVVIHKIQEHYPSVISDTITNSEPLIELHNMIDYDVMCTDVSDTSSQVAVGLFDKIKLYDVMSQKEAGTFLGHTHCVTCINLRDSPEDRFVTGSHDRRVRVYDTRIEQPAITFSGSTSYITTVQIDDWKVVSGNAGGFVCVWDQRMSTKLWEMHNRHPVGHCKFYGHRLVVGNIPIEKTPVVDEFETSYYRRQRGEIQLYDFSTNQLTEGVPEICLSSYDQPLASNYNISLAVPYDKL</sequence>
<dbReference type="Proteomes" id="UP001186944">
    <property type="component" value="Unassembled WGS sequence"/>
</dbReference>